<dbReference type="Gene3D" id="3.40.50.10330">
    <property type="entry name" value="Probable inorganic polyphosphate/atp-NAD kinase, domain 1"/>
    <property type="match status" value="1"/>
</dbReference>
<evidence type="ECO:0000259" key="9">
    <source>
        <dbReference type="PROSITE" id="PS50146"/>
    </source>
</evidence>
<comment type="similarity">
    <text evidence="2">Belongs to the diacylglycerol/lipid kinase family.</text>
</comment>
<accession>A0A9D1F319</accession>
<dbReference type="InterPro" id="IPR016064">
    <property type="entry name" value="NAD/diacylglycerol_kinase_sf"/>
</dbReference>
<comment type="caution">
    <text evidence="10">The sequence shown here is derived from an EMBL/GenBank/DDBJ whole genome shotgun (WGS) entry which is preliminary data.</text>
</comment>
<dbReference type="AlphaFoldDB" id="A0A9D1F319"/>
<reference evidence="10" key="1">
    <citation type="submission" date="2020-10" db="EMBL/GenBank/DDBJ databases">
        <authorList>
            <person name="Gilroy R."/>
        </authorList>
    </citation>
    <scope>NUCLEOTIDE SEQUENCE</scope>
    <source>
        <strain evidence="10">CHK178-757</strain>
    </source>
</reference>
<evidence type="ECO:0000256" key="4">
    <source>
        <dbReference type="ARBA" id="ARBA00022741"/>
    </source>
</evidence>
<dbReference type="PANTHER" id="PTHR12358:SF54">
    <property type="entry name" value="SPHINGOSINE KINASE RELATED PROTEIN"/>
    <property type="match status" value="1"/>
</dbReference>
<evidence type="ECO:0000256" key="1">
    <source>
        <dbReference type="ARBA" id="ARBA00001946"/>
    </source>
</evidence>
<dbReference type="Pfam" id="PF00781">
    <property type="entry name" value="DAGK_cat"/>
    <property type="match status" value="1"/>
</dbReference>
<evidence type="ECO:0000256" key="3">
    <source>
        <dbReference type="ARBA" id="ARBA00022679"/>
    </source>
</evidence>
<dbReference type="GO" id="GO:0016301">
    <property type="term" value="F:kinase activity"/>
    <property type="evidence" value="ECO:0007669"/>
    <property type="project" value="UniProtKB-KW"/>
</dbReference>
<evidence type="ECO:0000256" key="2">
    <source>
        <dbReference type="ARBA" id="ARBA00005983"/>
    </source>
</evidence>
<keyword evidence="7" id="KW-0444">Lipid biosynthesis</keyword>
<dbReference type="EMBL" id="DVIT01000015">
    <property type="protein sequence ID" value="HIS46748.1"/>
    <property type="molecule type" value="Genomic_DNA"/>
</dbReference>
<feature type="domain" description="DAGKc" evidence="9">
    <location>
        <begin position="1"/>
        <end position="133"/>
    </location>
</feature>
<evidence type="ECO:0000256" key="5">
    <source>
        <dbReference type="ARBA" id="ARBA00022777"/>
    </source>
</evidence>
<proteinExistence type="inferred from homology"/>
<dbReference type="SMART" id="SM00046">
    <property type="entry name" value="DAGKc"/>
    <property type="match status" value="1"/>
</dbReference>
<evidence type="ECO:0000256" key="6">
    <source>
        <dbReference type="ARBA" id="ARBA00022840"/>
    </source>
</evidence>
<keyword evidence="5 10" id="KW-0418">Kinase</keyword>
<dbReference type="GO" id="GO:0005524">
    <property type="term" value="F:ATP binding"/>
    <property type="evidence" value="ECO:0007669"/>
    <property type="project" value="UniProtKB-KW"/>
</dbReference>
<dbReference type="SUPFAM" id="SSF111331">
    <property type="entry name" value="NAD kinase/diacylglycerol kinase-like"/>
    <property type="match status" value="1"/>
</dbReference>
<evidence type="ECO:0000256" key="8">
    <source>
        <dbReference type="ARBA" id="ARBA00023264"/>
    </source>
</evidence>
<evidence type="ECO:0000313" key="11">
    <source>
        <dbReference type="Proteomes" id="UP000823927"/>
    </source>
</evidence>
<dbReference type="InterPro" id="IPR045540">
    <property type="entry name" value="YegS/DAGK_C"/>
</dbReference>
<keyword evidence="8" id="KW-1208">Phospholipid metabolism</keyword>
<gene>
    <name evidence="10" type="ORF">IAB46_04145</name>
</gene>
<keyword evidence="7" id="KW-0594">Phospholipid biosynthesis</keyword>
<dbReference type="Proteomes" id="UP000823927">
    <property type="component" value="Unassembled WGS sequence"/>
</dbReference>
<keyword evidence="7" id="KW-0443">Lipid metabolism</keyword>
<keyword evidence="4" id="KW-0547">Nucleotide-binding</keyword>
<dbReference type="InterPro" id="IPR001206">
    <property type="entry name" value="Diacylglycerol_kinase_cat_dom"/>
</dbReference>
<sequence length="308" mass="34419">MKYYFILNPNSQTGKGRLIWKKQLLPCLKASKSHWKAFYTRYPGHCTQIVSQLTSTGSEPVTIVILGGDGTLNEAVNGIKHFENVTLGYIPTGSSNDFARGMKQNSDPLETLHNILQNKHELWLDYGVVQAPGKAPQRFIVSSGIGFDAYVTDEALTSPIKNVLNAIHMGKLTYALIALKKLVTISLQPVVLTIDDTYTLKLPRFYFASSHNLPYEGGGFKFTPQARPDDGKLNVCVVHGFLKCLIPVLLPTAFFGLHKYFPGVTLLSCKKLIVRLAHPFPVHTDGETYHPQTKLRIWCEPGKIRFVY</sequence>
<dbReference type="InterPro" id="IPR017438">
    <property type="entry name" value="ATP-NAD_kinase_N"/>
</dbReference>
<protein>
    <submittedName>
        <fullName evidence="10">Diacylglycerol kinase family lipid kinase</fullName>
    </submittedName>
</protein>
<dbReference type="InterPro" id="IPR050187">
    <property type="entry name" value="Lipid_Phosphate_FormReg"/>
</dbReference>
<dbReference type="PANTHER" id="PTHR12358">
    <property type="entry name" value="SPHINGOSINE KINASE"/>
    <property type="match status" value="1"/>
</dbReference>
<dbReference type="Pfam" id="PF19279">
    <property type="entry name" value="YegS_C"/>
    <property type="match status" value="1"/>
</dbReference>
<evidence type="ECO:0000256" key="7">
    <source>
        <dbReference type="ARBA" id="ARBA00023209"/>
    </source>
</evidence>
<comment type="cofactor">
    <cofactor evidence="1">
        <name>Mg(2+)</name>
        <dbReference type="ChEBI" id="CHEBI:18420"/>
    </cofactor>
</comment>
<keyword evidence="3" id="KW-0808">Transferase</keyword>
<keyword evidence="6" id="KW-0067">ATP-binding</keyword>
<organism evidence="10 11">
    <name type="scientific">Candidatus Scybalocola faecigallinarum</name>
    <dbReference type="NCBI Taxonomy" id="2840941"/>
    <lineage>
        <taxon>Bacteria</taxon>
        <taxon>Bacillati</taxon>
        <taxon>Bacillota</taxon>
        <taxon>Clostridia</taxon>
        <taxon>Lachnospirales</taxon>
        <taxon>Lachnospiraceae</taxon>
        <taxon>Lachnospiraceae incertae sedis</taxon>
        <taxon>Candidatus Scybalocola (ex Gilroy et al. 2021)</taxon>
    </lineage>
</organism>
<evidence type="ECO:0000313" key="10">
    <source>
        <dbReference type="EMBL" id="HIS46748.1"/>
    </source>
</evidence>
<dbReference type="Gene3D" id="2.60.200.40">
    <property type="match status" value="1"/>
</dbReference>
<name>A0A9D1F319_9FIRM</name>
<dbReference type="GO" id="GO:0008654">
    <property type="term" value="P:phospholipid biosynthetic process"/>
    <property type="evidence" value="ECO:0007669"/>
    <property type="project" value="UniProtKB-KW"/>
</dbReference>
<dbReference type="PROSITE" id="PS50146">
    <property type="entry name" value="DAGK"/>
    <property type="match status" value="1"/>
</dbReference>
<reference evidence="10" key="2">
    <citation type="journal article" date="2021" name="PeerJ">
        <title>Extensive microbial diversity within the chicken gut microbiome revealed by metagenomics and culture.</title>
        <authorList>
            <person name="Gilroy R."/>
            <person name="Ravi A."/>
            <person name="Getino M."/>
            <person name="Pursley I."/>
            <person name="Horton D.L."/>
            <person name="Alikhan N.F."/>
            <person name="Baker D."/>
            <person name="Gharbi K."/>
            <person name="Hall N."/>
            <person name="Watson M."/>
            <person name="Adriaenssens E.M."/>
            <person name="Foster-Nyarko E."/>
            <person name="Jarju S."/>
            <person name="Secka A."/>
            <person name="Antonio M."/>
            <person name="Oren A."/>
            <person name="Chaudhuri R.R."/>
            <person name="La Ragione R."/>
            <person name="Hildebrand F."/>
            <person name="Pallen M.J."/>
        </authorList>
    </citation>
    <scope>NUCLEOTIDE SEQUENCE</scope>
    <source>
        <strain evidence="10">CHK178-757</strain>
    </source>
</reference>